<keyword evidence="2" id="KW-1185">Reference proteome</keyword>
<gene>
    <name evidence="1" type="ORF">Kalk_05240</name>
</gene>
<dbReference type="PANTHER" id="PTHR35175">
    <property type="entry name" value="DUF1289 DOMAIN-CONTAINING PROTEIN"/>
    <property type="match status" value="1"/>
</dbReference>
<evidence type="ECO:0000313" key="2">
    <source>
        <dbReference type="Proteomes" id="UP000235116"/>
    </source>
</evidence>
<protein>
    <submittedName>
        <fullName evidence="1">DUF1289 domain-containing protein</fullName>
    </submittedName>
</protein>
<reference evidence="2" key="1">
    <citation type="submission" date="2017-08" db="EMBL/GenBank/DDBJ databases">
        <title>Direct submision.</title>
        <authorList>
            <person name="Kim S.-J."/>
            <person name="Rhee S.-K."/>
        </authorList>
    </citation>
    <scope>NUCLEOTIDE SEQUENCE [LARGE SCALE GENOMIC DNA]</scope>
    <source>
        <strain evidence="2">GI5</strain>
    </source>
</reference>
<organism evidence="1 2">
    <name type="scientific">Ketobacter alkanivorans</name>
    <dbReference type="NCBI Taxonomy" id="1917421"/>
    <lineage>
        <taxon>Bacteria</taxon>
        <taxon>Pseudomonadati</taxon>
        <taxon>Pseudomonadota</taxon>
        <taxon>Gammaproteobacteria</taxon>
        <taxon>Pseudomonadales</taxon>
        <taxon>Ketobacteraceae</taxon>
        <taxon>Ketobacter</taxon>
    </lineage>
</organism>
<dbReference type="Proteomes" id="UP000235116">
    <property type="component" value="Chromosome"/>
</dbReference>
<dbReference type="Pfam" id="PF06945">
    <property type="entry name" value="DUF1289"/>
    <property type="match status" value="1"/>
</dbReference>
<dbReference type="OrthoDB" id="9811423at2"/>
<dbReference type="KEGG" id="kak:Kalk_05240"/>
<dbReference type="EMBL" id="CP022684">
    <property type="protein sequence ID" value="AUM11864.1"/>
    <property type="molecule type" value="Genomic_DNA"/>
</dbReference>
<dbReference type="InterPro" id="IPR010710">
    <property type="entry name" value="DUF1289"/>
</dbReference>
<proteinExistence type="predicted"/>
<dbReference type="AlphaFoldDB" id="A0A2K9LM25"/>
<accession>A0A2K9LM25</accession>
<dbReference type="PANTHER" id="PTHR35175:SF2">
    <property type="entry name" value="DUF1289 DOMAIN-CONTAINING PROTEIN"/>
    <property type="match status" value="1"/>
</dbReference>
<name>A0A2K9LM25_9GAMM</name>
<evidence type="ECO:0000313" key="1">
    <source>
        <dbReference type="EMBL" id="AUM11864.1"/>
    </source>
</evidence>
<sequence>MSDSSSNAKPEIVLSPCVGVCALDEDDVCIGCLRSGQEITQWGYVDNDGKRDILKNVEERLRNSN</sequence>
<dbReference type="RefSeq" id="WP_101893202.1">
    <property type="nucleotide sequence ID" value="NZ_CP022684.1"/>
</dbReference>